<name>A0ABT5LWT6_9GAMM</name>
<dbReference type="PANTHER" id="PTHR33055:SF13">
    <property type="entry name" value="TRANSPOSASE"/>
    <property type="match status" value="1"/>
</dbReference>
<evidence type="ECO:0000313" key="4">
    <source>
        <dbReference type="Proteomes" id="UP001220225"/>
    </source>
</evidence>
<dbReference type="Pfam" id="PF02371">
    <property type="entry name" value="Transposase_20"/>
    <property type="match status" value="1"/>
</dbReference>
<protein>
    <submittedName>
        <fullName evidence="3">IS110 family transposase</fullName>
    </submittedName>
</protein>
<organism evidence="3 4">
    <name type="scientific">Xenorhabdus anantnagensis</name>
    <dbReference type="NCBI Taxonomy" id="3025875"/>
    <lineage>
        <taxon>Bacteria</taxon>
        <taxon>Pseudomonadati</taxon>
        <taxon>Pseudomonadota</taxon>
        <taxon>Gammaproteobacteria</taxon>
        <taxon>Enterobacterales</taxon>
        <taxon>Morganellaceae</taxon>
        <taxon>Xenorhabdus</taxon>
    </lineage>
</organism>
<accession>A0ABT5LWT6</accession>
<dbReference type="PANTHER" id="PTHR33055">
    <property type="entry name" value="TRANSPOSASE FOR INSERTION SEQUENCE ELEMENT IS1111A"/>
    <property type="match status" value="1"/>
</dbReference>
<dbReference type="InterPro" id="IPR003346">
    <property type="entry name" value="Transposase_20"/>
</dbReference>
<proteinExistence type="predicted"/>
<evidence type="ECO:0000259" key="1">
    <source>
        <dbReference type="Pfam" id="PF01548"/>
    </source>
</evidence>
<feature type="domain" description="Transposase IS110-like N-terminal" evidence="1">
    <location>
        <begin position="7"/>
        <end position="153"/>
    </location>
</feature>
<dbReference type="Pfam" id="PF01548">
    <property type="entry name" value="DEDD_Tnp_IS110"/>
    <property type="match status" value="1"/>
</dbReference>
<dbReference type="InterPro" id="IPR047650">
    <property type="entry name" value="Transpos_IS110"/>
</dbReference>
<comment type="caution">
    <text evidence="3">The sequence shown here is derived from an EMBL/GenBank/DDBJ whole genome shotgun (WGS) entry which is preliminary data.</text>
</comment>
<dbReference type="Proteomes" id="UP001220225">
    <property type="component" value="Unassembled WGS sequence"/>
</dbReference>
<sequence length="319" mass="35069">MTETICVGIDVAKASLEIALGAQGTVMTYPNTPEGHDELAATLTNYEIDLVVLEATGGYEVSVACVLQTIGLAVAIVNPRQARDFAKAMGNLAKTDKIDAQVLAQFALVLSQRTDRDKIVRILPSAQQRVLQAMIARRRQLVVLSISEHQRLGSCHPDIRESITLMISFIQEQLKVIESALSKHINTYHRSKLDLLSTVKGVGPATIATLIADVPELGKLTRREISALIGVAPFNRDSGFFRGKRTIFGGRAMVRRMLYMATLTAIRFNPVLCAFYKRLIEAGKPNKVAIVACMRKLLVILNAMIKTNTPWDESFHGLT</sequence>
<evidence type="ECO:0000313" key="3">
    <source>
        <dbReference type="EMBL" id="MDC9598892.1"/>
    </source>
</evidence>
<gene>
    <name evidence="3" type="ORF">PSI14_19170</name>
</gene>
<keyword evidence="4" id="KW-1185">Reference proteome</keyword>
<evidence type="ECO:0000259" key="2">
    <source>
        <dbReference type="Pfam" id="PF02371"/>
    </source>
</evidence>
<dbReference type="RefSeq" id="WP_273577582.1">
    <property type="nucleotide sequence ID" value="NZ_JAQRFN010000049.1"/>
</dbReference>
<dbReference type="EMBL" id="JAQRFN010000049">
    <property type="protein sequence ID" value="MDC9598892.1"/>
    <property type="molecule type" value="Genomic_DNA"/>
</dbReference>
<dbReference type="InterPro" id="IPR002525">
    <property type="entry name" value="Transp_IS110-like_N"/>
</dbReference>
<reference evidence="3 4" key="1">
    <citation type="submission" date="2023-02" db="EMBL/GenBank/DDBJ databases">
        <title>Entomopathogenic bacteria.</title>
        <authorList>
            <person name="Machado R.A."/>
        </authorList>
    </citation>
    <scope>NUCLEOTIDE SEQUENCE [LARGE SCALE GENOMIC DNA]</scope>
    <source>
        <strain evidence="3 4">XENO-2</strain>
    </source>
</reference>
<dbReference type="NCBIfam" id="NF033542">
    <property type="entry name" value="transpos_IS110"/>
    <property type="match status" value="1"/>
</dbReference>
<feature type="domain" description="Transposase IS116/IS110/IS902 C-terminal" evidence="2">
    <location>
        <begin position="194"/>
        <end position="277"/>
    </location>
</feature>